<dbReference type="CDD" id="cd02620">
    <property type="entry name" value="Peptidase_C1A_CathepsinB"/>
    <property type="match status" value="1"/>
</dbReference>
<gene>
    <name evidence="10" type="ORF">ERUC_LOCUS21642</name>
</gene>
<dbReference type="SUPFAM" id="SSF54001">
    <property type="entry name" value="Cysteine proteinases"/>
    <property type="match status" value="1"/>
</dbReference>
<dbReference type="Proteomes" id="UP001642260">
    <property type="component" value="Unassembled WGS sequence"/>
</dbReference>
<proteinExistence type="inferred from homology"/>
<keyword evidence="5" id="KW-0788">Thiol protease</keyword>
<dbReference type="InterPro" id="IPR012599">
    <property type="entry name" value="Propeptide_C1A"/>
</dbReference>
<evidence type="ECO:0000256" key="2">
    <source>
        <dbReference type="ARBA" id="ARBA00022670"/>
    </source>
</evidence>
<feature type="signal peptide" evidence="8">
    <location>
        <begin position="1"/>
        <end position="24"/>
    </location>
</feature>
<dbReference type="InterPro" id="IPR000668">
    <property type="entry name" value="Peptidase_C1A_C"/>
</dbReference>
<comment type="caution">
    <text evidence="10">The sequence shown here is derived from an EMBL/GenBank/DDBJ whole genome shotgun (WGS) entry which is preliminary data.</text>
</comment>
<dbReference type="PROSITE" id="PS00639">
    <property type="entry name" value="THIOL_PROTEASE_HIS"/>
    <property type="match status" value="1"/>
</dbReference>
<dbReference type="SMART" id="SM00645">
    <property type="entry name" value="Pept_C1"/>
    <property type="match status" value="1"/>
</dbReference>
<evidence type="ECO:0000313" key="10">
    <source>
        <dbReference type="EMBL" id="CAH8355887.1"/>
    </source>
</evidence>
<evidence type="ECO:0000259" key="9">
    <source>
        <dbReference type="SMART" id="SM00645"/>
    </source>
</evidence>
<keyword evidence="2" id="KW-0645">Protease</keyword>
<feature type="chain" id="PRO_5044802025" description="Peptidase C1A papain C-terminal domain-containing protein" evidence="8">
    <location>
        <begin position="25"/>
        <end position="416"/>
    </location>
</feature>
<evidence type="ECO:0000256" key="7">
    <source>
        <dbReference type="ARBA" id="ARBA00023180"/>
    </source>
</evidence>
<dbReference type="Gene3D" id="3.90.70.10">
    <property type="entry name" value="Cysteine proteinases"/>
    <property type="match status" value="1"/>
</dbReference>
<dbReference type="FunFam" id="3.90.70.10:FF:000081">
    <property type="entry name" value="cathepsin B-like protease 2"/>
    <property type="match status" value="1"/>
</dbReference>
<keyword evidence="6" id="KW-1015">Disulfide bond</keyword>
<reference evidence="10 11" key="1">
    <citation type="submission" date="2022-03" db="EMBL/GenBank/DDBJ databases">
        <authorList>
            <person name="Macdonald S."/>
            <person name="Ahmed S."/>
            <person name="Newling K."/>
        </authorList>
    </citation>
    <scope>NUCLEOTIDE SEQUENCE [LARGE SCALE GENOMIC DNA]</scope>
</reference>
<evidence type="ECO:0000256" key="6">
    <source>
        <dbReference type="ARBA" id="ARBA00023157"/>
    </source>
</evidence>
<dbReference type="Pfam" id="PF08127">
    <property type="entry name" value="Propeptide_C1"/>
    <property type="match status" value="1"/>
</dbReference>
<evidence type="ECO:0000256" key="3">
    <source>
        <dbReference type="ARBA" id="ARBA00022729"/>
    </source>
</evidence>
<dbReference type="InterPro" id="IPR038765">
    <property type="entry name" value="Papain-like_cys_pep_sf"/>
</dbReference>
<keyword evidence="4" id="KW-0378">Hydrolase</keyword>
<dbReference type="PRINTS" id="PR00705">
    <property type="entry name" value="PAPAIN"/>
</dbReference>
<evidence type="ECO:0000256" key="8">
    <source>
        <dbReference type="SAM" id="SignalP"/>
    </source>
</evidence>
<evidence type="ECO:0000256" key="5">
    <source>
        <dbReference type="ARBA" id="ARBA00022807"/>
    </source>
</evidence>
<name>A0ABC8KBB1_ERUVS</name>
<comment type="similarity">
    <text evidence="1">Belongs to the peptidase C1 family.</text>
</comment>
<evidence type="ECO:0000256" key="4">
    <source>
        <dbReference type="ARBA" id="ARBA00022801"/>
    </source>
</evidence>
<keyword evidence="3 8" id="KW-0732">Signal</keyword>
<dbReference type="PANTHER" id="PTHR12411">
    <property type="entry name" value="CYSTEINE PROTEASE FAMILY C1-RELATED"/>
    <property type="match status" value="1"/>
</dbReference>
<dbReference type="GO" id="GO:0004197">
    <property type="term" value="F:cysteine-type endopeptidase activity"/>
    <property type="evidence" value="ECO:0007669"/>
    <property type="project" value="UniProtKB-ARBA"/>
</dbReference>
<dbReference type="InterPro" id="IPR025660">
    <property type="entry name" value="Pept_his_AS"/>
</dbReference>
<dbReference type="Pfam" id="PF00112">
    <property type="entry name" value="Peptidase_C1"/>
    <property type="match status" value="2"/>
</dbReference>
<organism evidence="10 11">
    <name type="scientific">Eruca vesicaria subsp. sativa</name>
    <name type="common">Garden rocket</name>
    <name type="synonym">Eruca sativa</name>
    <dbReference type="NCBI Taxonomy" id="29727"/>
    <lineage>
        <taxon>Eukaryota</taxon>
        <taxon>Viridiplantae</taxon>
        <taxon>Streptophyta</taxon>
        <taxon>Embryophyta</taxon>
        <taxon>Tracheophyta</taxon>
        <taxon>Spermatophyta</taxon>
        <taxon>Magnoliopsida</taxon>
        <taxon>eudicotyledons</taxon>
        <taxon>Gunneridae</taxon>
        <taxon>Pentapetalae</taxon>
        <taxon>rosids</taxon>
        <taxon>malvids</taxon>
        <taxon>Brassicales</taxon>
        <taxon>Brassicaceae</taxon>
        <taxon>Brassiceae</taxon>
        <taxon>Eruca</taxon>
    </lineage>
</organism>
<keyword evidence="7" id="KW-0325">Glycoprotein</keyword>
<dbReference type="GO" id="GO:0006508">
    <property type="term" value="P:proteolysis"/>
    <property type="evidence" value="ECO:0007669"/>
    <property type="project" value="UniProtKB-KW"/>
</dbReference>
<accession>A0ABC8KBB1</accession>
<dbReference type="AlphaFoldDB" id="A0ABC8KBB1"/>
<evidence type="ECO:0000313" key="11">
    <source>
        <dbReference type="Proteomes" id="UP001642260"/>
    </source>
</evidence>
<feature type="domain" description="Peptidase C1A papain C-terminal" evidence="9">
    <location>
        <begin position="107"/>
        <end position="394"/>
    </location>
</feature>
<keyword evidence="11" id="KW-1185">Reference proteome</keyword>
<protein>
    <recommendedName>
        <fullName evidence="9">Peptidase C1A papain C-terminal domain-containing protein</fullName>
    </recommendedName>
</protein>
<dbReference type="EMBL" id="CAKOAT010213155">
    <property type="protein sequence ID" value="CAH8355887.1"/>
    <property type="molecule type" value="Genomic_DNA"/>
</dbReference>
<dbReference type="InterPro" id="IPR013128">
    <property type="entry name" value="Peptidase_C1A"/>
</dbReference>
<evidence type="ECO:0000256" key="1">
    <source>
        <dbReference type="ARBA" id="ARBA00008455"/>
    </source>
</evidence>
<sequence length="416" mass="46134">MGDNHHSIRVYLASAILLLGVINSSPSQKEGIAAENLSNQKLTSRILQHEIVKQVNENPNAGWTAAFNHRFANSTVAEFKRLLGVKPTPKHEFVGVPLVTHDISLKLPNEFDARTAWSHCSSIGRILGINFIIIDIILLTQCVLRCIKTFGHCGSCWAFGAVESLSDRFCIKYNMVTPILPSTQAKPKNKLIIFPFKRFLCSFPLQNISLSVNDLLACCGFLCGQGCNGGYPISAWRYFKHHGVVTEECDPYFDNTGCSHPGCEPAYPTPKCVRKCVNGNQLWRESKHFGVSAYKVRHDPQDIMAEVYKNGPVEVAFTVYEDFAHYKSGVYKHITGANIGGHAVKLIGWGTSADGEDYWLLANQWNRSWGDDGYFKIKRGTNECGIEHGVVAGLPSDKNVFKGINTSDDDVLVSSF</sequence>